<dbReference type="GO" id="GO:0016567">
    <property type="term" value="P:protein ubiquitination"/>
    <property type="evidence" value="ECO:0007669"/>
    <property type="project" value="UniProtKB-UniRule"/>
</dbReference>
<dbReference type="eggNOG" id="KOG1140">
    <property type="taxonomic scope" value="Eukaryota"/>
</dbReference>
<dbReference type="CDD" id="cd19672">
    <property type="entry name" value="UBR-box_UBR1_like"/>
    <property type="match status" value="1"/>
</dbReference>
<keyword evidence="7 10" id="KW-0862">Zinc</keyword>
<reference evidence="12 13" key="1">
    <citation type="journal article" date="2012" name="G3 (Bethesda)">
        <title>Pichia sorbitophila, an interspecies yeast hybrid reveals early steps of genome resolution following polyploidization.</title>
        <authorList>
            <person name="Leh Louis V."/>
            <person name="Despons L."/>
            <person name="Friedrich A."/>
            <person name="Martin T."/>
            <person name="Durrens P."/>
            <person name="Casaregola S."/>
            <person name="Neuveglise C."/>
            <person name="Fairhead C."/>
            <person name="Marck C."/>
            <person name="Cruz J.A."/>
            <person name="Straub M.L."/>
            <person name="Kugler V."/>
            <person name="Sacerdot C."/>
            <person name="Uzunov Z."/>
            <person name="Thierry A."/>
            <person name="Weiss S."/>
            <person name="Bleykasten C."/>
            <person name="De Montigny J."/>
            <person name="Jacques N."/>
            <person name="Jung P."/>
            <person name="Lemaire M."/>
            <person name="Mallet S."/>
            <person name="Morel G."/>
            <person name="Richard G.F."/>
            <person name="Sarkar A."/>
            <person name="Savel G."/>
            <person name="Schacherer J."/>
            <person name="Seret M.L."/>
            <person name="Talla E."/>
            <person name="Samson G."/>
            <person name="Jubin C."/>
            <person name="Poulain J."/>
            <person name="Vacherie B."/>
            <person name="Barbe V."/>
            <person name="Pelletier E."/>
            <person name="Sherman D.J."/>
            <person name="Westhof E."/>
            <person name="Weissenbach J."/>
            <person name="Baret P.V."/>
            <person name="Wincker P."/>
            <person name="Gaillardin C."/>
            <person name="Dujon B."/>
            <person name="Souciet J.L."/>
        </authorList>
    </citation>
    <scope>NUCLEOTIDE SEQUENCE [LARGE SCALE GENOMIC DNA]</scope>
    <source>
        <strain evidence="13">ATCC MYA-4447 / BCRC 22081 / CBS 7064 / NBRC 10061 / NRRL Y-12695</strain>
    </source>
</reference>
<keyword evidence="13" id="KW-1185">Reference proteome</keyword>
<evidence type="ECO:0000256" key="3">
    <source>
        <dbReference type="ARBA" id="ARBA00022679"/>
    </source>
</evidence>
<dbReference type="InterPro" id="IPR003126">
    <property type="entry name" value="Znf_UBR"/>
</dbReference>
<evidence type="ECO:0000313" key="13">
    <source>
        <dbReference type="Proteomes" id="UP000005222"/>
    </source>
</evidence>
<evidence type="ECO:0000256" key="2">
    <source>
        <dbReference type="ARBA" id="ARBA00004906"/>
    </source>
</evidence>
<evidence type="ECO:0000256" key="7">
    <source>
        <dbReference type="ARBA" id="ARBA00022833"/>
    </source>
</evidence>
<dbReference type="GO" id="GO:0008270">
    <property type="term" value="F:zinc ion binding"/>
    <property type="evidence" value="ECO:0007669"/>
    <property type="project" value="UniProtKB-UniRule"/>
</dbReference>
<dbReference type="InterPro" id="IPR044046">
    <property type="entry name" value="E3_ligase_UBR-like_C"/>
</dbReference>
<feature type="zinc finger region" description="UBR-type" evidence="9">
    <location>
        <begin position="104"/>
        <end position="177"/>
    </location>
</feature>
<evidence type="ECO:0000259" key="11">
    <source>
        <dbReference type="PROSITE" id="PS51157"/>
    </source>
</evidence>
<dbReference type="PANTHER" id="PTHR21497">
    <property type="entry name" value="UBIQUITIN LIGASE E3 ALPHA-RELATED"/>
    <property type="match status" value="1"/>
</dbReference>
<dbReference type="InterPro" id="IPR036390">
    <property type="entry name" value="WH_DNA-bd_sf"/>
</dbReference>
<dbReference type="PROSITE" id="PS51157">
    <property type="entry name" value="ZF_UBR"/>
    <property type="match status" value="1"/>
</dbReference>
<feature type="domain" description="UBR-type" evidence="11">
    <location>
        <begin position="104"/>
        <end position="177"/>
    </location>
</feature>
<comment type="function">
    <text evidence="10">Ubiquitin ligase protein which is a component of the N-end rule pathway. Recognizes and binds to proteins bearing specific N-terminal residues that are destabilizing according to the N-end rule, leading to their ubiquitination and subsequent degradation.</text>
</comment>
<protein>
    <recommendedName>
        <fullName evidence="10">E3 ubiquitin-protein ligase</fullName>
        <ecNumber evidence="10">2.3.2.27</ecNumber>
    </recommendedName>
</protein>
<keyword evidence="5 10" id="KW-0863">Zinc-finger</keyword>
<dbReference type="GO" id="GO:0071596">
    <property type="term" value="P:ubiquitin-dependent protein catabolic process via the N-end rule pathway"/>
    <property type="evidence" value="ECO:0007669"/>
    <property type="project" value="UniProtKB-UniRule"/>
</dbReference>
<name>G8YFA8_PICSO</name>
<accession>G8YFA8</accession>
<evidence type="ECO:0000313" key="12">
    <source>
        <dbReference type="EMBL" id="CCE81857.1"/>
    </source>
</evidence>
<dbReference type="EC" id="2.3.2.27" evidence="10"/>
<evidence type="ECO:0000256" key="8">
    <source>
        <dbReference type="ARBA" id="ARBA00046341"/>
    </source>
</evidence>
<evidence type="ECO:0000256" key="6">
    <source>
        <dbReference type="ARBA" id="ARBA00022786"/>
    </source>
</evidence>
<dbReference type="EMBL" id="FO082051">
    <property type="protein sequence ID" value="CCE81857.1"/>
    <property type="molecule type" value="Genomic_DNA"/>
</dbReference>
<keyword evidence="4 10" id="KW-0479">Metal-binding</keyword>
<comment type="similarity">
    <text evidence="8 10">Belongs to the E3 ubiquitin-protein ligase UBR1-like family.</text>
</comment>
<keyword evidence="6 10" id="KW-0833">Ubl conjugation pathway</keyword>
<evidence type="ECO:0000256" key="4">
    <source>
        <dbReference type="ARBA" id="ARBA00022723"/>
    </source>
</evidence>
<dbReference type="Pfam" id="PF22960">
    <property type="entry name" value="WHD_UBR1"/>
    <property type="match status" value="1"/>
</dbReference>
<evidence type="ECO:0000256" key="10">
    <source>
        <dbReference type="RuleBase" id="RU366018"/>
    </source>
</evidence>
<comment type="catalytic activity">
    <reaction evidence="1 10">
        <text>S-ubiquitinyl-[E2 ubiquitin-conjugating enzyme]-L-cysteine + [acceptor protein]-L-lysine = [E2 ubiquitin-conjugating enzyme]-L-cysteine + N(6)-ubiquitinyl-[acceptor protein]-L-lysine.</text>
        <dbReference type="EC" id="2.3.2.27"/>
    </reaction>
</comment>
<dbReference type="UniPathway" id="UPA00143"/>
<dbReference type="InParanoid" id="G8YFA8"/>
<dbReference type="InterPro" id="IPR055194">
    <property type="entry name" value="UBR1-like_WH"/>
</dbReference>
<keyword evidence="3 10" id="KW-0808">Transferase</keyword>
<dbReference type="FunFam" id="2.10.110.30:FF:000002">
    <property type="entry name" value="Putative e3 ubiquitin-protein ligase ubr3"/>
    <property type="match status" value="1"/>
</dbReference>
<dbReference type="PANTHER" id="PTHR21497:SF24">
    <property type="entry name" value="E3 UBIQUITIN-PROTEIN LIGASE UBR1"/>
    <property type="match status" value="1"/>
</dbReference>
<dbReference type="GO" id="GO:0061630">
    <property type="term" value="F:ubiquitin protein ligase activity"/>
    <property type="evidence" value="ECO:0007669"/>
    <property type="project" value="UniProtKB-UniRule"/>
</dbReference>
<comment type="pathway">
    <text evidence="2 10">Protein modification; protein ubiquitination.</text>
</comment>
<dbReference type="HOGENOM" id="CLU_000684_1_0_1"/>
<sequence>MNEIEERLTSTRRFLFDLPINNQFTLSREARKEIRKNLFLTISNDGEFMEWFFPNAIESNSDNIQKQKVVERFQWQYDDYYKADFTSRDTKYYAQSHHVYHYGSPCARIFRKGEPIYRCLTCGYDETCALCPYCFKEEYHKDHKVHITICQRENGGVCDCGDPEAWVRKYDCPYAQELKGQFKILNKKLPEKLEYLFFKTIETLLDFIIDVMSHSDAHIMDPEEMDVKSIQEVAAKSSLDPKKYGYRDTYPILTDQQSKKYCLMVYNDQVRHYRDAIQRIHLTSKKVTQFATMVADKVQSYGKAKVICSSDIELLKGKQAVLGATGLATCIRNDRDVFREEMCDEIIKWISSISGSELFRINKDARDLFCRAFCCRWNNGLAESDTWTSESNYKTGILSKNLNIPKIPSSVSCSKSETAHWNFEPSLWNLSQEKCEDCDYNITIDDYHPEKGHLGSRFQYLIYFDIRFWKSIRILLHDMYSTSIITNLTYKNVISCQYVDIYPMIVDMFLIKDREPELNVMCTLSTQLFTSPSNATAIVQHGDLSRMFASIYGFLTLDKIVSQNDIDLDKDISIKSLKNRIWGQIFFDIGYILSRSDDIKTILTGNIIPMACDILALFQGKPTLRREGKAHVEYENTDYTAFFHAISVIYQFAEYIAKCLDISRDLAKERRKEYAEKAVFYVLNYLLKLEKRSLIGYVNENSDISNKVGLIWEPSTNTPIRDYRIDQEKVSFLHPLHSFLSWLMESTNFDASPDTLDILKAAAELSSYPVHDEITGENYPDPIVSLFDYPVRTTVLMSQIKSGFWVRNGFTVRSQLQLYRNTGLRESGYLRDLFLIQIFICYSHPDLSCFLIFSRWLLNDFIFRRDNEGEKPDYNNIYDQKTLPYMLEEISNFFIHIMSEDSYIKESRGESITDIRIKNEIIHNLCFGPMNYTKLCAHIPDHIVSEKRFDLILEDLTNFVPPKGCKDVGIYHLKEEYFDQANPYYFNYSNNTKDDAIKLIKGHISKKTKRKVSDIIIQPVSINSENLGVFKFIGNFSVSTYFARFLIRVLEYISYQGTNIMDNLMETTLHLIHTCSLERNINTHEYGCFCDNLIKIYNGKSVVGILYKILITGSYTEQHSKIRTIFSILEQSNPNIKEILMERIENFDYSVVKLESYSSSLESDFEKKKRLAKERQSKLMAKFKKQQSSFLKNNILHSEDYSDVEMTDCEEGDWSFPEPHCLLCQNAAEDAGPFGIITYIHKSSEFREVPFGDSYWGPKAFSGNPNLDVSEESAGLVEYSEKYTNYMEKVKSLNVMGPGFDNQSYVNSRTVSSSCGHGMHFECYVNFLNSNRNKSNSITRNSPENTEHREFLCPLCKAINNMFIPILWTANNRSLASFLSPLPIIKEQDLTIFDEAVSHREDWFRNFTEVTAHDVESMTTLTSYSKEMISNSLKVSDNADQHFRMLLSNIFQVSSLLAFPQLYKAESAEILTNTMKSIEIRLRSMSSNNGLIINQISNNCLVNLRMLNEFRLTSLYMKINHRPTGRNVKNDAYIKLLSHILTFQMNTFNQTILEMDFFELLVKTLPLPSSGFTFSLILRLCYLGVIIQTFHVVGQELANKNYLEDCECGILDFPIISGISDDLAHGSISVFKRIVEYIPGLDAKRAEYSDSRFGRVLYSIVLRVTNTFLRRAAIYSFVSCARIDNYEPNVSNIEAEKLADFLKLPRIEEVVFNMNSDNESLERSRLDNFIQHLSMAPLDDKHANEYHRHLEYPGQIKLIDLPERLDDFFTKYYYSDRYDYPHLRIEDPAICLFCAKVVDAQKHSLGSEEGQCTTHVNKECSNNMGIFLLPKDRCMLLMYKNGGSFFTAPYLDQHGELPGDTKRGKTLYLSNIHYKDFIKNIWLQHNIPNYIVRKLDSVMDAGGWDTL</sequence>
<dbReference type="Pfam" id="PF18995">
    <property type="entry name" value="PRT6_C"/>
    <property type="match status" value="1"/>
</dbReference>
<proteinExistence type="inferred from homology"/>
<dbReference type="Gene3D" id="2.10.110.30">
    <property type="match status" value="1"/>
</dbReference>
<dbReference type="InterPro" id="IPR039164">
    <property type="entry name" value="UBR1-like"/>
</dbReference>
<organism evidence="12 13">
    <name type="scientific">Pichia sorbitophila (strain ATCC MYA-4447 / BCRC 22081 / CBS 7064 / NBRC 10061 / NRRL Y-12695)</name>
    <name type="common">Hybrid yeast</name>
    <dbReference type="NCBI Taxonomy" id="559304"/>
    <lineage>
        <taxon>Eukaryota</taxon>
        <taxon>Fungi</taxon>
        <taxon>Dikarya</taxon>
        <taxon>Ascomycota</taxon>
        <taxon>Saccharomycotina</taxon>
        <taxon>Pichiomycetes</taxon>
        <taxon>Debaryomycetaceae</taxon>
        <taxon>Millerozyma</taxon>
    </lineage>
</organism>
<dbReference type="SUPFAM" id="SSF46785">
    <property type="entry name" value="Winged helix' DNA-binding domain"/>
    <property type="match status" value="1"/>
</dbReference>
<evidence type="ECO:0000256" key="1">
    <source>
        <dbReference type="ARBA" id="ARBA00000900"/>
    </source>
</evidence>
<dbReference type="GO" id="GO:0000151">
    <property type="term" value="C:ubiquitin ligase complex"/>
    <property type="evidence" value="ECO:0007669"/>
    <property type="project" value="TreeGrafter"/>
</dbReference>
<dbReference type="SMART" id="SM00396">
    <property type="entry name" value="ZnF_UBR1"/>
    <property type="match status" value="1"/>
</dbReference>
<dbReference type="FunCoup" id="G8YFA8">
    <property type="interactions" value="138"/>
</dbReference>
<evidence type="ECO:0000256" key="9">
    <source>
        <dbReference type="PROSITE-ProRule" id="PRU00508"/>
    </source>
</evidence>
<dbReference type="OMA" id="GEASYMC"/>
<dbReference type="Pfam" id="PF02207">
    <property type="entry name" value="zf-UBR"/>
    <property type="match status" value="1"/>
</dbReference>
<dbReference type="Proteomes" id="UP000005222">
    <property type="component" value="Chromosome I"/>
</dbReference>
<dbReference type="CDD" id="cd16482">
    <property type="entry name" value="RING-H2_UBR1-like"/>
    <property type="match status" value="1"/>
</dbReference>
<dbReference type="OrthoDB" id="26387at2759"/>
<evidence type="ECO:0000256" key="5">
    <source>
        <dbReference type="ARBA" id="ARBA00022771"/>
    </source>
</evidence>
<gene>
    <name evidence="12" type="primary">Piso0_002534</name>
    <name evidence="12" type="ORF">GNLVRS01_PISO0I12262g</name>
</gene>
<dbReference type="STRING" id="559304.G8YFA8"/>
<dbReference type="GO" id="GO:0005737">
    <property type="term" value="C:cytoplasm"/>
    <property type="evidence" value="ECO:0007669"/>
    <property type="project" value="TreeGrafter"/>
</dbReference>